<gene>
    <name evidence="1" type="ORF">FIBSPDRAFT_861592</name>
</gene>
<accession>A0A166J7Z9</accession>
<keyword evidence="2" id="KW-1185">Reference proteome</keyword>
<reference evidence="1 2" key="1">
    <citation type="journal article" date="2016" name="Mol. Biol. Evol.">
        <title>Comparative Genomics of Early-Diverging Mushroom-Forming Fungi Provides Insights into the Origins of Lignocellulose Decay Capabilities.</title>
        <authorList>
            <person name="Nagy L.G."/>
            <person name="Riley R."/>
            <person name="Tritt A."/>
            <person name="Adam C."/>
            <person name="Daum C."/>
            <person name="Floudas D."/>
            <person name="Sun H."/>
            <person name="Yadav J.S."/>
            <person name="Pangilinan J."/>
            <person name="Larsson K.H."/>
            <person name="Matsuura K."/>
            <person name="Barry K."/>
            <person name="Labutti K."/>
            <person name="Kuo R."/>
            <person name="Ohm R.A."/>
            <person name="Bhattacharya S.S."/>
            <person name="Shirouzu T."/>
            <person name="Yoshinaga Y."/>
            <person name="Martin F.M."/>
            <person name="Grigoriev I.V."/>
            <person name="Hibbett D.S."/>
        </authorList>
    </citation>
    <scope>NUCLEOTIDE SEQUENCE [LARGE SCALE GENOMIC DNA]</scope>
    <source>
        <strain evidence="1 2">CBS 109695</strain>
    </source>
</reference>
<dbReference type="EMBL" id="KV417554">
    <property type="protein sequence ID" value="KZP20586.1"/>
    <property type="molecule type" value="Genomic_DNA"/>
</dbReference>
<proteinExistence type="predicted"/>
<evidence type="ECO:0000313" key="1">
    <source>
        <dbReference type="EMBL" id="KZP20586.1"/>
    </source>
</evidence>
<dbReference type="AlphaFoldDB" id="A0A166J7Z9"/>
<protein>
    <submittedName>
        <fullName evidence="1">Uncharacterized protein</fullName>
    </submittedName>
</protein>
<name>A0A166J7Z9_9AGAM</name>
<dbReference type="Proteomes" id="UP000076532">
    <property type="component" value="Unassembled WGS sequence"/>
</dbReference>
<sequence length="53" mass="5701">MPRRTLVGLRCGSGSVLVRLRRGSGLIGIGQGRGGCTKCIDMNPPNLWGPHWL</sequence>
<evidence type="ECO:0000313" key="2">
    <source>
        <dbReference type="Proteomes" id="UP000076532"/>
    </source>
</evidence>
<organism evidence="1 2">
    <name type="scientific">Athelia psychrophila</name>
    <dbReference type="NCBI Taxonomy" id="1759441"/>
    <lineage>
        <taxon>Eukaryota</taxon>
        <taxon>Fungi</taxon>
        <taxon>Dikarya</taxon>
        <taxon>Basidiomycota</taxon>
        <taxon>Agaricomycotina</taxon>
        <taxon>Agaricomycetes</taxon>
        <taxon>Agaricomycetidae</taxon>
        <taxon>Atheliales</taxon>
        <taxon>Atheliaceae</taxon>
        <taxon>Athelia</taxon>
    </lineage>
</organism>